<dbReference type="AlphaFoldDB" id="A0A0H5NUF2"/>
<dbReference type="KEGG" id="nfr:ERS450000_00245"/>
<sequence>MTAPAPPTPTQRLEAVAAELDRTSLRGTYIPAKRLHELAEVLRSVMRDISP</sequence>
<proteinExistence type="predicted"/>
<organism evidence="1 2">
    <name type="scientific">Nocardia farcinica</name>
    <dbReference type="NCBI Taxonomy" id="37329"/>
    <lineage>
        <taxon>Bacteria</taxon>
        <taxon>Bacillati</taxon>
        <taxon>Actinomycetota</taxon>
        <taxon>Actinomycetes</taxon>
        <taxon>Mycobacteriales</taxon>
        <taxon>Nocardiaceae</taxon>
        <taxon>Nocardia</taxon>
    </lineage>
</organism>
<name>A0A0H5NUF2_NOCFR</name>
<dbReference type="RefSeq" id="WP_159005560.1">
    <property type="nucleotide sequence ID" value="NZ_CP031418.1"/>
</dbReference>
<protein>
    <submittedName>
        <fullName evidence="1">Uncharacterized protein</fullName>
    </submittedName>
</protein>
<evidence type="ECO:0000313" key="1">
    <source>
        <dbReference type="EMBL" id="CRY73651.1"/>
    </source>
</evidence>
<evidence type="ECO:0000313" key="2">
    <source>
        <dbReference type="Proteomes" id="UP000057820"/>
    </source>
</evidence>
<dbReference type="EMBL" id="LN868938">
    <property type="protein sequence ID" value="CRY73651.1"/>
    <property type="molecule type" value="Genomic_DNA"/>
</dbReference>
<gene>
    <name evidence="1" type="ORF">ERS450000_00245</name>
</gene>
<dbReference type="Proteomes" id="UP000057820">
    <property type="component" value="Chromosome 1"/>
</dbReference>
<reference evidence="2" key="1">
    <citation type="submission" date="2015-03" db="EMBL/GenBank/DDBJ databases">
        <authorList>
            <consortium name="Pathogen Informatics"/>
        </authorList>
    </citation>
    <scope>NUCLEOTIDE SEQUENCE [LARGE SCALE GENOMIC DNA]</scope>
    <source>
        <strain evidence="2">NCTC11134</strain>
    </source>
</reference>
<accession>A0A0H5NUF2</accession>